<gene>
    <name evidence="3" type="ORF">EZ216_01040</name>
</gene>
<feature type="compositionally biased region" description="Basic and acidic residues" evidence="1">
    <location>
        <begin position="79"/>
        <end position="123"/>
    </location>
</feature>
<feature type="signal peptide" evidence="2">
    <location>
        <begin position="1"/>
        <end position="28"/>
    </location>
</feature>
<evidence type="ECO:0000313" key="3">
    <source>
        <dbReference type="EMBL" id="TFZ07780.1"/>
    </source>
</evidence>
<evidence type="ECO:0000256" key="1">
    <source>
        <dbReference type="SAM" id="MobiDB-lite"/>
    </source>
</evidence>
<dbReference type="RefSeq" id="WP_135247718.1">
    <property type="nucleotide sequence ID" value="NZ_SMLK01000001.1"/>
</dbReference>
<proteinExistence type="predicted"/>
<keyword evidence="4" id="KW-1185">Reference proteome</keyword>
<dbReference type="Gene3D" id="4.10.1080.10">
    <property type="entry name" value="TSP type-3 repeat"/>
    <property type="match status" value="1"/>
</dbReference>
<keyword evidence="2" id="KW-0732">Signal</keyword>
<feature type="region of interest" description="Disordered" evidence="1">
    <location>
        <begin position="76"/>
        <end position="123"/>
    </location>
</feature>
<accession>A0A4Z0CBN7</accession>
<dbReference type="Proteomes" id="UP000297839">
    <property type="component" value="Unassembled WGS sequence"/>
</dbReference>
<name>A0A4Z0CBN7_9BURK</name>
<organism evidence="3 4">
    <name type="scientific">Ramlibacter humi</name>
    <dbReference type="NCBI Taxonomy" id="2530451"/>
    <lineage>
        <taxon>Bacteria</taxon>
        <taxon>Pseudomonadati</taxon>
        <taxon>Pseudomonadota</taxon>
        <taxon>Betaproteobacteria</taxon>
        <taxon>Burkholderiales</taxon>
        <taxon>Comamonadaceae</taxon>
        <taxon>Ramlibacter</taxon>
    </lineage>
</organism>
<dbReference type="InterPro" id="IPR028974">
    <property type="entry name" value="TSP_type-3_rpt"/>
</dbReference>
<evidence type="ECO:0000256" key="2">
    <source>
        <dbReference type="SAM" id="SignalP"/>
    </source>
</evidence>
<evidence type="ECO:0000313" key="4">
    <source>
        <dbReference type="Proteomes" id="UP000297839"/>
    </source>
</evidence>
<dbReference type="Pfam" id="PF12779">
    <property type="entry name" value="WXXGXW"/>
    <property type="match status" value="1"/>
</dbReference>
<dbReference type="InterPro" id="IPR024447">
    <property type="entry name" value="YXWGXW_rpt"/>
</dbReference>
<sequence length="123" mass="14052">MGKQGKTGWIVMGSLAAAAALWAPAASAQQRVYVQSAPQVVVVPAPQRVWVPAHWERRGHSQVWVQGYWAQPVAQAQPRDWRVARADRIDRDRDGIPDRHDRDRDGDGVPNFRDRYPDNPWRH</sequence>
<protein>
    <recommendedName>
        <fullName evidence="5">BcpO-related WXXGXW repeat protein</fullName>
    </recommendedName>
</protein>
<feature type="chain" id="PRO_5021384196" description="BcpO-related WXXGXW repeat protein" evidence="2">
    <location>
        <begin position="29"/>
        <end position="123"/>
    </location>
</feature>
<dbReference type="GO" id="GO:0005509">
    <property type="term" value="F:calcium ion binding"/>
    <property type="evidence" value="ECO:0007669"/>
    <property type="project" value="InterPro"/>
</dbReference>
<comment type="caution">
    <text evidence="3">The sequence shown here is derived from an EMBL/GenBank/DDBJ whole genome shotgun (WGS) entry which is preliminary data.</text>
</comment>
<dbReference type="SUPFAM" id="SSF103647">
    <property type="entry name" value="TSP type-3 repeat"/>
    <property type="match status" value="1"/>
</dbReference>
<dbReference type="AlphaFoldDB" id="A0A4Z0CBN7"/>
<reference evidence="3 4" key="1">
    <citation type="submission" date="2019-03" db="EMBL/GenBank/DDBJ databases">
        <title>Ramlibacter sp. 18x22-1, whole genome shotgun sequence.</title>
        <authorList>
            <person name="Zhang X."/>
            <person name="Feng G."/>
            <person name="Zhu H."/>
        </authorList>
    </citation>
    <scope>NUCLEOTIDE SEQUENCE [LARGE SCALE GENOMIC DNA]</scope>
    <source>
        <strain evidence="3 4">18x22-1</strain>
    </source>
</reference>
<dbReference type="EMBL" id="SMLK01000001">
    <property type="protein sequence ID" value="TFZ07780.1"/>
    <property type="molecule type" value="Genomic_DNA"/>
</dbReference>
<evidence type="ECO:0008006" key="5">
    <source>
        <dbReference type="Google" id="ProtNLM"/>
    </source>
</evidence>